<protein>
    <submittedName>
        <fullName evidence="4">LytTR family transcriptional regulator DNA-binding domain-containing protein</fullName>
    </submittedName>
</protein>
<dbReference type="InterPro" id="IPR007492">
    <property type="entry name" value="LytTR_DNA-bd_dom"/>
</dbReference>
<dbReference type="Proteomes" id="UP000595254">
    <property type="component" value="Chromosome"/>
</dbReference>
<evidence type="ECO:0000259" key="2">
    <source>
        <dbReference type="PROSITE" id="PS50110"/>
    </source>
</evidence>
<dbReference type="Pfam" id="PF00072">
    <property type="entry name" value="Response_reg"/>
    <property type="match status" value="1"/>
</dbReference>
<dbReference type="RefSeq" id="WP_040374672.1">
    <property type="nucleotide sequence ID" value="NZ_CP068053.1"/>
</dbReference>
<organism evidence="4 5">
    <name type="scientific">Peribacillus psychrosaccharolyticus</name>
    <name type="common">Bacillus psychrosaccharolyticus</name>
    <dbReference type="NCBI Taxonomy" id="1407"/>
    <lineage>
        <taxon>Bacteria</taxon>
        <taxon>Bacillati</taxon>
        <taxon>Bacillota</taxon>
        <taxon>Bacilli</taxon>
        <taxon>Bacillales</taxon>
        <taxon>Bacillaceae</taxon>
        <taxon>Peribacillus</taxon>
    </lineage>
</organism>
<dbReference type="AlphaFoldDB" id="A0A974NJB9"/>
<evidence type="ECO:0000256" key="1">
    <source>
        <dbReference type="PROSITE-ProRule" id="PRU00169"/>
    </source>
</evidence>
<reference evidence="4 5" key="1">
    <citation type="submission" date="2021-01" db="EMBL/GenBank/DDBJ databases">
        <title>FDA dAtabase for Regulatory Grade micrObial Sequences (FDA-ARGOS): Supporting development and validation of Infectious Disease Dx tests.</title>
        <authorList>
            <person name="Nelson B."/>
            <person name="Plummer A."/>
            <person name="Tallon L."/>
            <person name="Sadzewicz L."/>
            <person name="Zhao X."/>
            <person name="Boylan J."/>
            <person name="Ott S."/>
            <person name="Bowen H."/>
            <person name="Vavikolanu K."/>
            <person name="Mehta A."/>
            <person name="Aluvathingal J."/>
            <person name="Nadendla S."/>
            <person name="Myers T."/>
            <person name="Yan Y."/>
            <person name="Sichtig H."/>
        </authorList>
    </citation>
    <scope>NUCLEOTIDE SEQUENCE [LARGE SCALE GENOMIC DNA]</scope>
    <source>
        <strain evidence="4 5">FDAARGOS_1161</strain>
    </source>
</reference>
<keyword evidence="4" id="KW-0238">DNA-binding</keyword>
<gene>
    <name evidence="4" type="ORF">I6J18_14795</name>
</gene>
<feature type="domain" description="HTH LytTR-type" evidence="3">
    <location>
        <begin position="134"/>
        <end position="238"/>
    </location>
</feature>
<evidence type="ECO:0000313" key="5">
    <source>
        <dbReference type="Proteomes" id="UP000595254"/>
    </source>
</evidence>
<dbReference type="Pfam" id="PF04397">
    <property type="entry name" value="LytTR"/>
    <property type="match status" value="1"/>
</dbReference>
<name>A0A974NJB9_PERPY</name>
<dbReference type="PROSITE" id="PS50930">
    <property type="entry name" value="HTH_LYTTR"/>
    <property type="match status" value="1"/>
</dbReference>
<sequence length="238" mass="27185">MLKVYIVDDEPLARDELRYLLLRSKQVEITGEAESFEEAFEAISADQPDLVFVDIEISDHNGLQLAKRLQELNPIPSIVFATAYDEFALQAFDLGASDYILKPFDEKRIQQTIEKIILQKTKRNPAISTNPKRIAVSLEGRILLIDCESILYMTSAEGKCTIFTDNQAYTISETLIMLEKKLSGSIFIRVHRSYLVNVEHISEIEPWFNSTYNITMKNGVKVPVSRTYVKDLKELIGF</sequence>
<dbReference type="KEGG" id="ppsr:I6J18_14795"/>
<dbReference type="PANTHER" id="PTHR37299:SF1">
    <property type="entry name" value="STAGE 0 SPORULATION PROTEIN A HOMOLOG"/>
    <property type="match status" value="1"/>
</dbReference>
<keyword evidence="1" id="KW-0597">Phosphoprotein</keyword>
<dbReference type="EMBL" id="CP068053">
    <property type="protein sequence ID" value="QQS98921.1"/>
    <property type="molecule type" value="Genomic_DNA"/>
</dbReference>
<dbReference type="SMART" id="SM00850">
    <property type="entry name" value="LytTR"/>
    <property type="match status" value="1"/>
</dbReference>
<dbReference type="Gene3D" id="2.20.25.10">
    <property type="match status" value="1"/>
</dbReference>
<dbReference type="InterPro" id="IPR011006">
    <property type="entry name" value="CheY-like_superfamily"/>
</dbReference>
<feature type="domain" description="Response regulatory" evidence="2">
    <location>
        <begin position="3"/>
        <end position="117"/>
    </location>
</feature>
<dbReference type="GO" id="GO:0000156">
    <property type="term" value="F:phosphorelay response regulator activity"/>
    <property type="evidence" value="ECO:0007669"/>
    <property type="project" value="InterPro"/>
</dbReference>
<dbReference type="PANTHER" id="PTHR37299">
    <property type="entry name" value="TRANSCRIPTIONAL REGULATOR-RELATED"/>
    <property type="match status" value="1"/>
</dbReference>
<dbReference type="PROSITE" id="PS50110">
    <property type="entry name" value="RESPONSE_REGULATORY"/>
    <property type="match status" value="1"/>
</dbReference>
<dbReference type="Gene3D" id="3.40.50.2300">
    <property type="match status" value="1"/>
</dbReference>
<dbReference type="SUPFAM" id="SSF52172">
    <property type="entry name" value="CheY-like"/>
    <property type="match status" value="1"/>
</dbReference>
<dbReference type="SMART" id="SM00448">
    <property type="entry name" value="REC"/>
    <property type="match status" value="1"/>
</dbReference>
<feature type="modified residue" description="4-aspartylphosphate" evidence="1">
    <location>
        <position position="54"/>
    </location>
</feature>
<evidence type="ECO:0000313" key="4">
    <source>
        <dbReference type="EMBL" id="QQS98921.1"/>
    </source>
</evidence>
<dbReference type="InterPro" id="IPR001789">
    <property type="entry name" value="Sig_transdc_resp-reg_receiver"/>
</dbReference>
<dbReference type="Gene3D" id="2.40.50.40">
    <property type="match status" value="1"/>
</dbReference>
<accession>A0A974NJB9</accession>
<proteinExistence type="predicted"/>
<evidence type="ECO:0000259" key="3">
    <source>
        <dbReference type="PROSITE" id="PS50930"/>
    </source>
</evidence>
<dbReference type="GO" id="GO:0003677">
    <property type="term" value="F:DNA binding"/>
    <property type="evidence" value="ECO:0007669"/>
    <property type="project" value="UniProtKB-KW"/>
</dbReference>
<dbReference type="InterPro" id="IPR046947">
    <property type="entry name" value="LytR-like"/>
</dbReference>
<keyword evidence="5" id="KW-1185">Reference proteome</keyword>